<dbReference type="SUPFAM" id="SSF161098">
    <property type="entry name" value="MetI-like"/>
    <property type="match status" value="1"/>
</dbReference>
<evidence type="ECO:0000259" key="9">
    <source>
        <dbReference type="PROSITE" id="PS50928"/>
    </source>
</evidence>
<comment type="similarity">
    <text evidence="7">Belongs to the binding-protein-dependent transport system permease family.</text>
</comment>
<dbReference type="PANTHER" id="PTHR43744:SF9">
    <property type="entry name" value="POLYGALACTURONAN_RHAMNOGALACTURONAN TRANSPORT SYSTEM PERMEASE PROTEIN YTCP"/>
    <property type="match status" value="1"/>
</dbReference>
<feature type="transmembrane region" description="Helical" evidence="7">
    <location>
        <begin position="40"/>
        <end position="64"/>
    </location>
</feature>
<gene>
    <name evidence="10" type="ORF">J2T23_000484</name>
</gene>
<feature type="transmembrane region" description="Helical" evidence="7">
    <location>
        <begin position="108"/>
        <end position="128"/>
    </location>
</feature>
<dbReference type="RefSeq" id="WP_141181476.1">
    <property type="nucleotide sequence ID" value="NZ_JAUSTB010000001.1"/>
</dbReference>
<dbReference type="PANTHER" id="PTHR43744">
    <property type="entry name" value="ABC TRANSPORTER PERMEASE PROTEIN MG189-RELATED-RELATED"/>
    <property type="match status" value="1"/>
</dbReference>
<feature type="transmembrane region" description="Helical" evidence="7">
    <location>
        <begin position="140"/>
        <end position="159"/>
    </location>
</feature>
<keyword evidence="4 7" id="KW-0812">Transmembrane</keyword>
<dbReference type="EMBL" id="JAUSTB010000001">
    <property type="protein sequence ID" value="MDQ0144610.1"/>
    <property type="molecule type" value="Genomic_DNA"/>
</dbReference>
<keyword evidence="2 7" id="KW-0813">Transport</keyword>
<dbReference type="Proteomes" id="UP001239267">
    <property type="component" value="Unassembled WGS sequence"/>
</dbReference>
<reference evidence="10 11" key="1">
    <citation type="submission" date="2023-07" db="EMBL/GenBank/DDBJ databases">
        <title>Sorghum-associated microbial communities from plants grown in Nebraska, USA.</title>
        <authorList>
            <person name="Schachtman D."/>
        </authorList>
    </citation>
    <scope>NUCLEOTIDE SEQUENCE [LARGE SCALE GENOMIC DNA]</scope>
    <source>
        <strain evidence="10 11">DS1001</strain>
    </source>
</reference>
<dbReference type="AlphaFoldDB" id="A0AAJ1WEA0"/>
<evidence type="ECO:0000256" key="6">
    <source>
        <dbReference type="ARBA" id="ARBA00023136"/>
    </source>
</evidence>
<evidence type="ECO:0000256" key="8">
    <source>
        <dbReference type="SAM" id="MobiDB-lite"/>
    </source>
</evidence>
<dbReference type="PROSITE" id="PS50928">
    <property type="entry name" value="ABC_TM1"/>
    <property type="match status" value="1"/>
</dbReference>
<evidence type="ECO:0000256" key="5">
    <source>
        <dbReference type="ARBA" id="ARBA00022989"/>
    </source>
</evidence>
<keyword evidence="6 7" id="KW-0472">Membrane</keyword>
<evidence type="ECO:0000256" key="2">
    <source>
        <dbReference type="ARBA" id="ARBA00022448"/>
    </source>
</evidence>
<evidence type="ECO:0000313" key="11">
    <source>
        <dbReference type="Proteomes" id="UP001239267"/>
    </source>
</evidence>
<comment type="caution">
    <text evidence="10">The sequence shown here is derived from an EMBL/GenBank/DDBJ whole genome shotgun (WGS) entry which is preliminary data.</text>
</comment>
<keyword evidence="5 7" id="KW-1133">Transmembrane helix</keyword>
<dbReference type="InterPro" id="IPR035906">
    <property type="entry name" value="MetI-like_sf"/>
</dbReference>
<feature type="domain" description="ABC transmembrane type-1" evidence="9">
    <location>
        <begin position="104"/>
        <end position="300"/>
    </location>
</feature>
<evidence type="ECO:0000256" key="7">
    <source>
        <dbReference type="RuleBase" id="RU363032"/>
    </source>
</evidence>
<comment type="subcellular location">
    <subcellularLocation>
        <location evidence="1 7">Cell membrane</location>
        <topology evidence="1 7">Multi-pass membrane protein</topology>
    </subcellularLocation>
</comment>
<organism evidence="10 11">
    <name type="scientific">Pseudarthrobacter niigatensis</name>
    <dbReference type="NCBI Taxonomy" id="369935"/>
    <lineage>
        <taxon>Bacteria</taxon>
        <taxon>Bacillati</taxon>
        <taxon>Actinomycetota</taxon>
        <taxon>Actinomycetes</taxon>
        <taxon>Micrococcales</taxon>
        <taxon>Micrococcaceae</taxon>
        <taxon>Pseudarthrobacter</taxon>
    </lineage>
</organism>
<protein>
    <submittedName>
        <fullName evidence="10">Aldouronate transport system permease protein</fullName>
    </submittedName>
</protein>
<dbReference type="CDD" id="cd06261">
    <property type="entry name" value="TM_PBP2"/>
    <property type="match status" value="1"/>
</dbReference>
<dbReference type="Gene3D" id="1.10.3720.10">
    <property type="entry name" value="MetI-like"/>
    <property type="match status" value="1"/>
</dbReference>
<name>A0AAJ1WEA0_9MICC</name>
<evidence type="ECO:0000256" key="3">
    <source>
        <dbReference type="ARBA" id="ARBA00022475"/>
    </source>
</evidence>
<proteinExistence type="inferred from homology"/>
<keyword evidence="11" id="KW-1185">Reference proteome</keyword>
<dbReference type="GO" id="GO:0005886">
    <property type="term" value="C:plasma membrane"/>
    <property type="evidence" value="ECO:0007669"/>
    <property type="project" value="UniProtKB-SubCell"/>
</dbReference>
<dbReference type="GO" id="GO:0055085">
    <property type="term" value="P:transmembrane transport"/>
    <property type="evidence" value="ECO:0007669"/>
    <property type="project" value="InterPro"/>
</dbReference>
<sequence length="326" mass="35782">MTLNTEPVAAPAPAQRNRPGTNGPASGRPIPFREKWADKAFNITAITILTLSIVAVVYPLYFIVIASVSDPNAVYEGKVWLVPSGVTLEGYQRILADSRIWNGLGNTLVYTVLGTAISVSTILCGAYALSRKDMPGRKILMLLFVVTMFFDGGLITKYLVVRDLGMLDTVWAVVLPGAVGVWNLIIARSFFEHTIPGELREAAQMDGANDFTFFFRMVLPLSKPLIMLMIMVHVVAHWNSFFDALIFLNDDTKYPLQLVLRNILIQSDVSSTGTTGGDIQSYAAAQRIAELTKYAMIVVSSLPLMIALPFMQKHFTKGTMIGAVKS</sequence>
<evidence type="ECO:0000313" key="10">
    <source>
        <dbReference type="EMBL" id="MDQ0144610.1"/>
    </source>
</evidence>
<feature type="transmembrane region" description="Helical" evidence="7">
    <location>
        <begin position="171"/>
        <end position="191"/>
    </location>
</feature>
<keyword evidence="3" id="KW-1003">Cell membrane</keyword>
<accession>A0AAJ1WEA0</accession>
<dbReference type="InterPro" id="IPR000515">
    <property type="entry name" value="MetI-like"/>
</dbReference>
<dbReference type="Pfam" id="PF00528">
    <property type="entry name" value="BPD_transp_1"/>
    <property type="match status" value="1"/>
</dbReference>
<feature type="transmembrane region" description="Helical" evidence="7">
    <location>
        <begin position="294"/>
        <end position="311"/>
    </location>
</feature>
<feature type="region of interest" description="Disordered" evidence="8">
    <location>
        <begin position="1"/>
        <end position="29"/>
    </location>
</feature>
<evidence type="ECO:0000256" key="1">
    <source>
        <dbReference type="ARBA" id="ARBA00004651"/>
    </source>
</evidence>
<evidence type="ECO:0000256" key="4">
    <source>
        <dbReference type="ARBA" id="ARBA00022692"/>
    </source>
</evidence>